<accession>A0A8J6N3F8</accession>
<proteinExistence type="predicted"/>
<evidence type="ECO:0000313" key="1">
    <source>
        <dbReference type="EMBL" id="MBC8178931.1"/>
    </source>
</evidence>
<dbReference type="EMBL" id="JACNJD010000330">
    <property type="protein sequence ID" value="MBC8178931.1"/>
    <property type="molecule type" value="Genomic_DNA"/>
</dbReference>
<reference evidence="1 2" key="1">
    <citation type="submission" date="2020-08" db="EMBL/GenBank/DDBJ databases">
        <title>Bridging the membrane lipid divide: bacteria of the FCB group superphylum have the potential to synthesize archaeal ether lipids.</title>
        <authorList>
            <person name="Villanueva L."/>
            <person name="Von Meijenfeldt F.A.B."/>
            <person name="Westbye A.B."/>
            <person name="Yadav S."/>
            <person name="Hopmans E.C."/>
            <person name="Dutilh B.E."/>
            <person name="Sinninghe Damste J.S."/>
        </authorList>
    </citation>
    <scope>NUCLEOTIDE SEQUENCE [LARGE SCALE GENOMIC DNA]</scope>
    <source>
        <strain evidence="1">NIOZ-UU27</strain>
    </source>
</reference>
<protein>
    <submittedName>
        <fullName evidence="1">Uncharacterized protein</fullName>
    </submittedName>
</protein>
<gene>
    <name evidence="1" type="ORF">H8E19_16120</name>
</gene>
<name>A0A8J6N3F8_9DELT</name>
<comment type="caution">
    <text evidence="1">The sequence shown here is derived from an EMBL/GenBank/DDBJ whole genome shotgun (WGS) entry which is preliminary data.</text>
</comment>
<organism evidence="1 2">
    <name type="scientific">Candidatus Desulfacyla euxinica</name>
    <dbReference type="NCBI Taxonomy" id="2841693"/>
    <lineage>
        <taxon>Bacteria</taxon>
        <taxon>Deltaproteobacteria</taxon>
        <taxon>Candidatus Desulfacyla</taxon>
    </lineage>
</organism>
<sequence length="221" mass="25357">MSVNKEGIREIIIQQYLLHEFEHHPPSTSQETKPKKVIPRAHTLMDIYKCLHQGEFGLGHSIDNPANFKDQLAHEFSRAKPTATEPTLENVAPDGSVLRLNLRPYRNLFKDNEIKARNLLQQVCFDSARIEKGDRERFFATLAAFREMNNMGEFNVGGMIYVFPQGVVDHFLREIMDLTRRLGSVPVLSHSPVYRQFNAPTYRVVDRVVLKGSPLSSILRQ</sequence>
<evidence type="ECO:0000313" key="2">
    <source>
        <dbReference type="Proteomes" id="UP000650524"/>
    </source>
</evidence>
<dbReference type="AlphaFoldDB" id="A0A8J6N3F8"/>
<dbReference type="Proteomes" id="UP000650524">
    <property type="component" value="Unassembled WGS sequence"/>
</dbReference>